<dbReference type="GO" id="GO:0046856">
    <property type="term" value="P:phosphatidylinositol dephosphorylation"/>
    <property type="evidence" value="ECO:0007669"/>
    <property type="project" value="InterPro"/>
</dbReference>
<accession>A0A6J8CUQ1</accession>
<dbReference type="GO" id="GO:0004439">
    <property type="term" value="F:phosphatidylinositol-4,5-bisphosphate 5-phosphatase activity"/>
    <property type="evidence" value="ECO:0007669"/>
    <property type="project" value="UniProtKB-EC"/>
</dbReference>
<feature type="compositionally biased region" description="Pro residues" evidence="1">
    <location>
        <begin position="40"/>
        <end position="51"/>
    </location>
</feature>
<dbReference type="EC" id="3.1.3.36" evidence="3"/>
<gene>
    <name evidence="3" type="ORF">MCOR_33002</name>
</gene>
<dbReference type="EMBL" id="CACVKT020005967">
    <property type="protein sequence ID" value="CAC5398642.1"/>
    <property type="molecule type" value="Genomic_DNA"/>
</dbReference>
<dbReference type="EMBL" id="CACVKT020005967">
    <property type="protein sequence ID" value="CAC5398641.1"/>
    <property type="molecule type" value="Genomic_DNA"/>
</dbReference>
<evidence type="ECO:0000259" key="2">
    <source>
        <dbReference type="SMART" id="SM00128"/>
    </source>
</evidence>
<organism evidence="3 4">
    <name type="scientific">Mytilus coruscus</name>
    <name type="common">Sea mussel</name>
    <dbReference type="NCBI Taxonomy" id="42192"/>
    <lineage>
        <taxon>Eukaryota</taxon>
        <taxon>Metazoa</taxon>
        <taxon>Spiralia</taxon>
        <taxon>Lophotrochozoa</taxon>
        <taxon>Mollusca</taxon>
        <taxon>Bivalvia</taxon>
        <taxon>Autobranchia</taxon>
        <taxon>Pteriomorphia</taxon>
        <taxon>Mytilida</taxon>
        <taxon>Mytiloidea</taxon>
        <taxon>Mytilidae</taxon>
        <taxon>Mytilinae</taxon>
        <taxon>Mytilus</taxon>
    </lineage>
</organism>
<evidence type="ECO:0000256" key="1">
    <source>
        <dbReference type="SAM" id="MobiDB-lite"/>
    </source>
</evidence>
<feature type="region of interest" description="Disordered" evidence="1">
    <location>
        <begin position="29"/>
        <end position="56"/>
    </location>
</feature>
<dbReference type="InterPro" id="IPR000300">
    <property type="entry name" value="IPPc"/>
</dbReference>
<dbReference type="SMART" id="SM00128">
    <property type="entry name" value="IPPc"/>
    <property type="match status" value="1"/>
</dbReference>
<dbReference type="AlphaFoldDB" id="A0A6J8CUQ1"/>
<name>A0A6J8CUQ1_MYTCO</name>
<evidence type="ECO:0000313" key="3">
    <source>
        <dbReference type="EMBL" id="CAC5398642.1"/>
    </source>
</evidence>
<dbReference type="InterPro" id="IPR053321">
    <property type="entry name" value="IPP-5-Phosphatase_Type_IV"/>
</dbReference>
<proteinExistence type="predicted"/>
<keyword evidence="3" id="KW-0378">Hydrolase</keyword>
<evidence type="ECO:0000313" key="4">
    <source>
        <dbReference type="Proteomes" id="UP000507470"/>
    </source>
</evidence>
<dbReference type="Proteomes" id="UP000507470">
    <property type="component" value="Unassembled WGS sequence"/>
</dbReference>
<protein>
    <submittedName>
        <fullName evidence="3">INPP5E</fullName>
        <ecNumber evidence="3">3.1.3.36</ecNumber>
    </submittedName>
</protein>
<dbReference type="Pfam" id="PF22669">
    <property type="entry name" value="Exo_endo_phos2"/>
    <property type="match status" value="1"/>
</dbReference>
<dbReference type="PANTHER" id="PTHR47039">
    <property type="entry name" value="INOSITOL POLYPHOSPHATE 5-PHOSPHATASE E"/>
    <property type="match status" value="1"/>
</dbReference>
<keyword evidence="4" id="KW-1185">Reference proteome</keyword>
<dbReference type="Gene3D" id="3.60.10.10">
    <property type="entry name" value="Endonuclease/exonuclease/phosphatase"/>
    <property type="match status" value="2"/>
</dbReference>
<dbReference type="OrthoDB" id="2248459at2759"/>
<feature type="domain" description="Inositol polyphosphate-related phosphatase" evidence="2">
    <location>
        <begin position="128"/>
        <end position="349"/>
    </location>
</feature>
<reference evidence="3 4" key="1">
    <citation type="submission" date="2020-06" db="EMBL/GenBank/DDBJ databases">
        <authorList>
            <person name="Li R."/>
            <person name="Bekaert M."/>
        </authorList>
    </citation>
    <scope>NUCLEOTIDE SEQUENCE [LARGE SCALE GENOMIC DNA]</scope>
    <source>
        <strain evidence="3">Wild</strain>
        <strain evidence="4">wild</strain>
    </source>
</reference>
<dbReference type="InterPro" id="IPR036691">
    <property type="entry name" value="Endo/exonu/phosph_ase_sf"/>
</dbReference>
<sequence length="392" mass="43773">MSPGRDSKMGSEVDIAQITENYKHVLQNDGDSMTFGKLPPVSPKTHPPPLPGDISSRSLRTAYRADTSFKRIDKTSFDTISNRSSTSSAIIAPISIKEARARSGTGGNASVSSVLLSAEELERYFPDKRLKIWVGCWNMGELKECSTSLQDFVLPEASEYVQDMYVIGTQENRTQENSMHKKEWEIQIQATLGMSHVLFHSATHGALHLAIFIRRDLIWFCSVPEEDQVTTRAVTMVKTKGAVAIAFSFFGTSFVFLNCHFTSDDGKLKDRVGDFQRINSTLKLPKNPTQQVNFRGGNFHPAATIDRVLFHSKKKNGISCTHYDAVMNVKKSDHRPVYGLYDVILKAGRDGIQMSAGQFDREVYVEAAKRRSFIPEETTKKDQKSSGVCSVQ</sequence>
<dbReference type="PANTHER" id="PTHR47039:SF1">
    <property type="entry name" value="INOSITOL POLYPHOSPHATE 5-PHOSPHATASE E"/>
    <property type="match status" value="1"/>
</dbReference>
<dbReference type="SUPFAM" id="SSF56219">
    <property type="entry name" value="DNase I-like"/>
    <property type="match status" value="1"/>
</dbReference>